<proteinExistence type="predicted"/>
<organism evidence="1">
    <name type="scientific">Anguilla anguilla</name>
    <name type="common">European freshwater eel</name>
    <name type="synonym">Muraena anguilla</name>
    <dbReference type="NCBI Taxonomy" id="7936"/>
    <lineage>
        <taxon>Eukaryota</taxon>
        <taxon>Metazoa</taxon>
        <taxon>Chordata</taxon>
        <taxon>Craniata</taxon>
        <taxon>Vertebrata</taxon>
        <taxon>Euteleostomi</taxon>
        <taxon>Actinopterygii</taxon>
        <taxon>Neopterygii</taxon>
        <taxon>Teleostei</taxon>
        <taxon>Anguilliformes</taxon>
        <taxon>Anguillidae</taxon>
        <taxon>Anguilla</taxon>
    </lineage>
</organism>
<dbReference type="EMBL" id="GBXM01015962">
    <property type="protein sequence ID" value="JAH92615.1"/>
    <property type="molecule type" value="Transcribed_RNA"/>
</dbReference>
<accession>A0A0E9WST8</accession>
<protein>
    <submittedName>
        <fullName evidence="1">Uncharacterized protein</fullName>
    </submittedName>
</protein>
<reference evidence="1" key="1">
    <citation type="submission" date="2014-11" db="EMBL/GenBank/DDBJ databases">
        <authorList>
            <person name="Amaro Gonzalez C."/>
        </authorList>
    </citation>
    <scope>NUCLEOTIDE SEQUENCE</scope>
</reference>
<name>A0A0E9WST8_ANGAN</name>
<evidence type="ECO:0000313" key="1">
    <source>
        <dbReference type="EMBL" id="JAH92615.1"/>
    </source>
</evidence>
<sequence>MYCHFKCILAALHCTLNIYIQITVSSAPEYSDMLLTPHRRSVSRNRQYIQQPFPTNQNTVLLLHKCVKPLVYLTTQSLSITSFFFF</sequence>
<dbReference type="AlphaFoldDB" id="A0A0E9WST8"/>
<reference evidence="1" key="2">
    <citation type="journal article" date="2015" name="Fish Shellfish Immunol.">
        <title>Early steps in the European eel (Anguilla anguilla)-Vibrio vulnificus interaction in the gills: Role of the RtxA13 toxin.</title>
        <authorList>
            <person name="Callol A."/>
            <person name="Pajuelo D."/>
            <person name="Ebbesson L."/>
            <person name="Teles M."/>
            <person name="MacKenzie S."/>
            <person name="Amaro C."/>
        </authorList>
    </citation>
    <scope>NUCLEOTIDE SEQUENCE</scope>
</reference>